<name>A0AA39MN65_9AGAR</name>
<feature type="compositionally biased region" description="Polar residues" evidence="1">
    <location>
        <begin position="291"/>
        <end position="307"/>
    </location>
</feature>
<feature type="transmembrane region" description="Helical" evidence="2">
    <location>
        <begin position="62"/>
        <end position="83"/>
    </location>
</feature>
<dbReference type="InterPro" id="IPR045340">
    <property type="entry name" value="DUF6533"/>
</dbReference>
<comment type="caution">
    <text evidence="4">The sequence shown here is derived from an EMBL/GenBank/DDBJ whole genome shotgun (WGS) entry which is preliminary data.</text>
</comment>
<evidence type="ECO:0000259" key="3">
    <source>
        <dbReference type="Pfam" id="PF20151"/>
    </source>
</evidence>
<evidence type="ECO:0000313" key="4">
    <source>
        <dbReference type="EMBL" id="KAK0440073.1"/>
    </source>
</evidence>
<dbReference type="Pfam" id="PF20151">
    <property type="entry name" value="DUF6533"/>
    <property type="match status" value="1"/>
</dbReference>
<reference evidence="4" key="1">
    <citation type="submission" date="2023-06" db="EMBL/GenBank/DDBJ databases">
        <authorList>
            <consortium name="Lawrence Berkeley National Laboratory"/>
            <person name="Ahrendt S."/>
            <person name="Sahu N."/>
            <person name="Indic B."/>
            <person name="Wong-Bajracharya J."/>
            <person name="Merenyi Z."/>
            <person name="Ke H.-M."/>
            <person name="Monk M."/>
            <person name="Kocsube S."/>
            <person name="Drula E."/>
            <person name="Lipzen A."/>
            <person name="Balint B."/>
            <person name="Henrissat B."/>
            <person name="Andreopoulos B."/>
            <person name="Martin F.M."/>
            <person name="Harder C.B."/>
            <person name="Rigling D."/>
            <person name="Ford K.L."/>
            <person name="Foster G.D."/>
            <person name="Pangilinan J."/>
            <person name="Papanicolaou A."/>
            <person name="Barry K."/>
            <person name="LaButti K."/>
            <person name="Viragh M."/>
            <person name="Koriabine M."/>
            <person name="Yan M."/>
            <person name="Riley R."/>
            <person name="Champramary S."/>
            <person name="Plett K.L."/>
            <person name="Tsai I.J."/>
            <person name="Slot J."/>
            <person name="Sipos G."/>
            <person name="Plett J."/>
            <person name="Nagy L.G."/>
            <person name="Grigoriev I.V."/>
        </authorList>
    </citation>
    <scope>NUCLEOTIDE SEQUENCE</scope>
    <source>
        <strain evidence="4">FPL87.14</strain>
    </source>
</reference>
<dbReference type="EMBL" id="JAUEPT010000035">
    <property type="protein sequence ID" value="KAK0440073.1"/>
    <property type="molecule type" value="Genomic_DNA"/>
</dbReference>
<evidence type="ECO:0000256" key="1">
    <source>
        <dbReference type="SAM" id="MobiDB-lite"/>
    </source>
</evidence>
<feature type="domain" description="DUF6533" evidence="3">
    <location>
        <begin position="24"/>
        <end position="65"/>
    </location>
</feature>
<dbReference type="AlphaFoldDB" id="A0AA39MN65"/>
<feature type="transmembrane region" description="Helical" evidence="2">
    <location>
        <begin position="233"/>
        <end position="252"/>
    </location>
</feature>
<keyword evidence="2" id="KW-0812">Transmembrane</keyword>
<evidence type="ECO:0000256" key="2">
    <source>
        <dbReference type="SAM" id="Phobius"/>
    </source>
</evidence>
<protein>
    <recommendedName>
        <fullName evidence="3">DUF6533 domain-containing protein</fullName>
    </recommendedName>
</protein>
<sequence length="354" mass="38854">MSSESENEFTALYLGNLIPLHAVLVGLTWIVHDYFVTLEDEIRYIWPQKGNIGKIMFLWVRYYSIALLLFDTVQIHVFSIPGITSDNLCVAMDSIIRVVGAISLWSVEIIMQLRVYALFKCSKRACNFLPALSDPIVAVFNGVLFAGSIAGFSWVLAHNAVRRRAVIADVIHLPLPGCPVVHSGIEWAQWVPATAYEGVLFGFALFKTLESTADRIQKGRRVSLYSLLLRDNILYFFAISCILVFNNLMVVGVTKIPWFSYGPFHAAVGVLTTRLLLNLQKAASPDIIASSSGRSGSNIPGRSSRQGGLTWRAASGPTPSFGSTPGDSHSNEHSSLNTFPMQGIINFEAPGTTV</sequence>
<feature type="transmembrane region" description="Helical" evidence="2">
    <location>
        <begin position="95"/>
        <end position="116"/>
    </location>
</feature>
<evidence type="ECO:0000313" key="5">
    <source>
        <dbReference type="Proteomes" id="UP001175226"/>
    </source>
</evidence>
<dbReference type="Proteomes" id="UP001175226">
    <property type="component" value="Unassembled WGS sequence"/>
</dbReference>
<feature type="transmembrane region" description="Helical" evidence="2">
    <location>
        <begin position="136"/>
        <end position="157"/>
    </location>
</feature>
<proteinExistence type="predicted"/>
<keyword evidence="5" id="KW-1185">Reference proteome</keyword>
<feature type="region of interest" description="Disordered" evidence="1">
    <location>
        <begin position="291"/>
        <end position="337"/>
    </location>
</feature>
<keyword evidence="2" id="KW-1133">Transmembrane helix</keyword>
<feature type="compositionally biased region" description="Polar residues" evidence="1">
    <location>
        <begin position="317"/>
        <end position="337"/>
    </location>
</feature>
<organism evidence="4 5">
    <name type="scientific">Armillaria borealis</name>
    <dbReference type="NCBI Taxonomy" id="47425"/>
    <lineage>
        <taxon>Eukaryota</taxon>
        <taxon>Fungi</taxon>
        <taxon>Dikarya</taxon>
        <taxon>Basidiomycota</taxon>
        <taxon>Agaricomycotina</taxon>
        <taxon>Agaricomycetes</taxon>
        <taxon>Agaricomycetidae</taxon>
        <taxon>Agaricales</taxon>
        <taxon>Marasmiineae</taxon>
        <taxon>Physalacriaceae</taxon>
        <taxon>Armillaria</taxon>
    </lineage>
</organism>
<keyword evidence="2" id="KW-0472">Membrane</keyword>
<gene>
    <name evidence="4" type="ORF">EV421DRAFT_2083993</name>
</gene>
<accession>A0AA39MN65</accession>
<feature type="transmembrane region" description="Helical" evidence="2">
    <location>
        <begin position="12"/>
        <end position="31"/>
    </location>
</feature>